<organism evidence="1 2">
    <name type="scientific">Rhabditophanes sp. KR3021</name>
    <dbReference type="NCBI Taxonomy" id="114890"/>
    <lineage>
        <taxon>Eukaryota</taxon>
        <taxon>Metazoa</taxon>
        <taxon>Ecdysozoa</taxon>
        <taxon>Nematoda</taxon>
        <taxon>Chromadorea</taxon>
        <taxon>Rhabditida</taxon>
        <taxon>Tylenchina</taxon>
        <taxon>Panagrolaimomorpha</taxon>
        <taxon>Strongyloidoidea</taxon>
        <taxon>Alloionematidae</taxon>
        <taxon>Rhabditophanes</taxon>
    </lineage>
</organism>
<proteinExistence type="predicted"/>
<dbReference type="Proteomes" id="UP000095286">
    <property type="component" value="Unplaced"/>
</dbReference>
<sequence>MTVNPLNVLITGANTGIGFETARALAKGGNHVTLACRNETAAKIAVETIKKEIQNEEVVVTFIQIDLSDLQSVKKCANDIINSKYVFDIIILNAGTMLPENIVTRDGFETTFQVNYLAQYLLLNMILDSDYMNTKQVKVVCLTSILYKLCGNFFTLPTTFLKWRKFSHNSLVSETETSIKSTKYRKWNYYAASKAAAAMLAYNLNQRDNISAVSVHPGCVRTAMTYNISPKTEKGLKIFKRYLISAEEAANNVVLAIEDLDRSKNHSKMYRSEKKSKKLDRKIRKKENWEALKEYSDRMLASP</sequence>
<name>A0AC35U5W4_9BILA</name>
<evidence type="ECO:0000313" key="1">
    <source>
        <dbReference type="Proteomes" id="UP000095286"/>
    </source>
</evidence>
<protein>
    <submittedName>
        <fullName evidence="2">SDR family NAD(P)-dependent oxidoreductase</fullName>
    </submittedName>
</protein>
<evidence type="ECO:0000313" key="2">
    <source>
        <dbReference type="WBParaSite" id="RSKR_0000793800.1"/>
    </source>
</evidence>
<reference evidence="2" key="1">
    <citation type="submission" date="2016-11" db="UniProtKB">
        <authorList>
            <consortium name="WormBaseParasite"/>
        </authorList>
    </citation>
    <scope>IDENTIFICATION</scope>
    <source>
        <strain evidence="2">KR3021</strain>
    </source>
</reference>
<accession>A0AC35U5W4</accession>
<dbReference type="WBParaSite" id="RSKR_0000793800.1">
    <property type="protein sequence ID" value="RSKR_0000793800.1"/>
    <property type="gene ID" value="RSKR_0000793800"/>
</dbReference>